<keyword evidence="7 9" id="KW-0472">Membrane</keyword>
<feature type="compositionally biased region" description="Basic and acidic residues" evidence="8">
    <location>
        <begin position="128"/>
        <end position="138"/>
    </location>
</feature>
<accession>A0AAD2CJM4</accession>
<dbReference type="Proteomes" id="UP001295423">
    <property type="component" value="Unassembled WGS sequence"/>
</dbReference>
<comment type="similarity">
    <text evidence="2">Belongs to the glycosyltransferase 92 family.</text>
</comment>
<evidence type="ECO:0000256" key="2">
    <source>
        <dbReference type="ARBA" id="ARBA00007647"/>
    </source>
</evidence>
<evidence type="ECO:0000256" key="1">
    <source>
        <dbReference type="ARBA" id="ARBA00004167"/>
    </source>
</evidence>
<dbReference type="EMBL" id="CAKOGP040000546">
    <property type="protein sequence ID" value="CAJ1936075.1"/>
    <property type="molecule type" value="Genomic_DNA"/>
</dbReference>
<comment type="subcellular location">
    <subcellularLocation>
        <location evidence="1">Membrane</location>
        <topology evidence="1">Single-pass membrane protein</topology>
    </subcellularLocation>
</comment>
<evidence type="ECO:0000256" key="6">
    <source>
        <dbReference type="ARBA" id="ARBA00022989"/>
    </source>
</evidence>
<proteinExistence type="inferred from homology"/>
<reference evidence="10" key="1">
    <citation type="submission" date="2023-08" db="EMBL/GenBank/DDBJ databases">
        <authorList>
            <person name="Audoor S."/>
            <person name="Bilcke G."/>
        </authorList>
    </citation>
    <scope>NUCLEOTIDE SEQUENCE</scope>
</reference>
<dbReference type="AlphaFoldDB" id="A0AAD2CJM4"/>
<keyword evidence="6 9" id="KW-1133">Transmembrane helix</keyword>
<keyword evidence="3" id="KW-0328">Glycosyltransferase</keyword>
<evidence type="ECO:0000313" key="11">
    <source>
        <dbReference type="Proteomes" id="UP001295423"/>
    </source>
</evidence>
<dbReference type="InterPro" id="IPR008166">
    <property type="entry name" value="Glyco_transf_92"/>
</dbReference>
<protein>
    <recommendedName>
        <fullName evidence="12">Glycosyltransferase family 92 protein</fullName>
    </recommendedName>
</protein>
<evidence type="ECO:0000256" key="3">
    <source>
        <dbReference type="ARBA" id="ARBA00022676"/>
    </source>
</evidence>
<evidence type="ECO:0000256" key="8">
    <source>
        <dbReference type="SAM" id="MobiDB-lite"/>
    </source>
</evidence>
<evidence type="ECO:0000313" key="10">
    <source>
        <dbReference type="EMBL" id="CAJ1936075.1"/>
    </source>
</evidence>
<keyword evidence="4" id="KW-0808">Transferase</keyword>
<dbReference type="GO" id="GO:0016757">
    <property type="term" value="F:glycosyltransferase activity"/>
    <property type="evidence" value="ECO:0007669"/>
    <property type="project" value="UniProtKB-KW"/>
</dbReference>
<evidence type="ECO:0008006" key="12">
    <source>
        <dbReference type="Google" id="ProtNLM"/>
    </source>
</evidence>
<organism evidence="10 11">
    <name type="scientific">Cylindrotheca closterium</name>
    <dbReference type="NCBI Taxonomy" id="2856"/>
    <lineage>
        <taxon>Eukaryota</taxon>
        <taxon>Sar</taxon>
        <taxon>Stramenopiles</taxon>
        <taxon>Ochrophyta</taxon>
        <taxon>Bacillariophyta</taxon>
        <taxon>Bacillariophyceae</taxon>
        <taxon>Bacillariophycidae</taxon>
        <taxon>Bacillariales</taxon>
        <taxon>Bacillariaceae</taxon>
        <taxon>Cylindrotheca</taxon>
    </lineage>
</organism>
<keyword evidence="11" id="KW-1185">Reference proteome</keyword>
<gene>
    <name evidence="10" type="ORF">CYCCA115_LOCUS5025</name>
</gene>
<dbReference type="Pfam" id="PF01697">
    <property type="entry name" value="Glyco_transf_92"/>
    <property type="match status" value="1"/>
</dbReference>
<feature type="region of interest" description="Disordered" evidence="8">
    <location>
        <begin position="119"/>
        <end position="149"/>
    </location>
</feature>
<comment type="caution">
    <text evidence="10">The sequence shown here is derived from an EMBL/GenBank/DDBJ whole genome shotgun (WGS) entry which is preliminary data.</text>
</comment>
<name>A0AAD2CJM4_9STRA</name>
<dbReference type="PANTHER" id="PTHR21461:SF69">
    <property type="entry name" value="GLYCOSYLTRANSFERASE FAMILY 92 PROTEIN"/>
    <property type="match status" value="1"/>
</dbReference>
<sequence length="871" mass="99732">MGRDLSSQQSPSCFSQIMKRKRSLISSFVMICAALYFCQMKHAVGLLDEVIESRILAEIDLKKEFTQQKTVSSLSTHPAREEIFWDRNRRIAESLLARNDDKGLPRKIITAYLEAPMNDTIPGTGDQGDPKREIDKGTPPEFYEPLPLRQNTPEDLKKYEYPRFRTCHDLPAKLPVDRGLQFDKLGNVVVHNVGNTPTPDDYPWQEAPYCPVDADPFLPWIHDIFPSLDGTRVEFVAQNKRRCKSGSAYQKDILRMTPQVALLQSVSVEVIDEGKARTLAPELWSESDKDATFYPPMPRYRLAPYEEASPEGMWTRFICRFHTTDFQSGKPKILKETLSEYPINYELAGYRKNRPQLLTPKGRETNLFWTSTLLFSCPIPPELQPLVLDGSTILSDGTPTLHVDVVPIRTSPRYGSKEVYFTEDMVGPRARWETSGKLDTFNNSGITSNGFNATQRWGKNHVVPPVEASGRWANLPICAPPTIPLEEKTIDVADNVKDDMNKNEIASKEAMMPLQKEKPHQLTACLWSAASFSERGIKDVRNKQKDTVERLREWIEFHLLVGFDHIVVYDNSGAHTNETSLEPITSQYPPSKVTRVDWPSLCCNNNVPGHPNTGERSSQYAAENSCRSRYGPYTEWMASFDTDEYLVPMGNYTNLKDVVKDAAKGGTNILTFRSTRGKLRHDFTREAEYHEKARDDSTKIQILDKAANVTFLEAYNCDSSPLPKPKYADRAKKQIYRTDYVLNHFVHYATVTKPYMEQYRATKSQGKRWQRILRENAPSERVTDEIHEAVMVHTKIVTWKNTRDTNIRCHKTARADRAWRAKGCYIGFPSPNGTATFGRPADDGMVYNCFINEKVENYWLPQLKERLERWH</sequence>
<dbReference type="GO" id="GO:0016020">
    <property type="term" value="C:membrane"/>
    <property type="evidence" value="ECO:0007669"/>
    <property type="project" value="UniProtKB-SubCell"/>
</dbReference>
<evidence type="ECO:0000256" key="5">
    <source>
        <dbReference type="ARBA" id="ARBA00022692"/>
    </source>
</evidence>
<feature type="transmembrane region" description="Helical" evidence="9">
    <location>
        <begin position="21"/>
        <end position="37"/>
    </location>
</feature>
<dbReference type="PANTHER" id="PTHR21461">
    <property type="entry name" value="GLYCOSYLTRANSFERASE FAMILY 92 PROTEIN"/>
    <property type="match status" value="1"/>
</dbReference>
<keyword evidence="5 9" id="KW-0812">Transmembrane</keyword>
<evidence type="ECO:0000256" key="9">
    <source>
        <dbReference type="SAM" id="Phobius"/>
    </source>
</evidence>
<evidence type="ECO:0000256" key="7">
    <source>
        <dbReference type="ARBA" id="ARBA00023136"/>
    </source>
</evidence>
<dbReference type="GO" id="GO:0005737">
    <property type="term" value="C:cytoplasm"/>
    <property type="evidence" value="ECO:0007669"/>
    <property type="project" value="TreeGrafter"/>
</dbReference>
<evidence type="ECO:0000256" key="4">
    <source>
        <dbReference type="ARBA" id="ARBA00022679"/>
    </source>
</evidence>